<feature type="binding site" evidence="2">
    <location>
        <position position="176"/>
    </location>
    <ligand>
        <name>Fe cation</name>
        <dbReference type="ChEBI" id="CHEBI:24875"/>
        <label>2</label>
    </ligand>
</feature>
<dbReference type="EMBL" id="JACOPQ010000005">
    <property type="protein sequence ID" value="MBC5736985.1"/>
    <property type="molecule type" value="Genomic_DNA"/>
</dbReference>
<feature type="binding site" evidence="2">
    <location>
        <position position="41"/>
    </location>
    <ligand>
        <name>Fe cation</name>
        <dbReference type="ChEBI" id="CHEBI:24875"/>
        <label>1</label>
    </ligand>
</feature>
<evidence type="ECO:0000256" key="2">
    <source>
        <dbReference type="PIRSR" id="PIRSR004789-51"/>
    </source>
</evidence>
<evidence type="ECO:0000256" key="1">
    <source>
        <dbReference type="PIRSR" id="PIRSR004789-50"/>
    </source>
</evidence>
<dbReference type="InterPro" id="IPR029052">
    <property type="entry name" value="Metallo-depent_PP-like"/>
</dbReference>
<feature type="active site" description="Proton donor" evidence="1">
    <location>
        <position position="69"/>
    </location>
</feature>
<dbReference type="PANTHER" id="PTHR36303">
    <property type="entry name" value="2',3'-CYCLIC-NUCLEOTIDE 2'-PHOSPHODIESTERASE"/>
    <property type="match status" value="1"/>
</dbReference>
<accession>A0A8J6MCN9</accession>
<dbReference type="AlphaFoldDB" id="A0A8J6MCN9"/>
<feature type="binding site" evidence="2">
    <location>
        <position position="10"/>
    </location>
    <ligand>
        <name>Fe cation</name>
        <dbReference type="ChEBI" id="CHEBI:24875"/>
        <label>1</label>
    </ligand>
</feature>
<dbReference type="GO" id="GO:0004113">
    <property type="term" value="F:2',3'-cyclic-nucleotide 3'-phosphodiesterase activity"/>
    <property type="evidence" value="ECO:0007669"/>
    <property type="project" value="TreeGrafter"/>
</dbReference>
<dbReference type="GO" id="GO:0046872">
    <property type="term" value="F:metal ion binding"/>
    <property type="evidence" value="ECO:0007669"/>
    <property type="project" value="UniProtKB-KW"/>
</dbReference>
<dbReference type="RefSeq" id="WP_155147574.1">
    <property type="nucleotide sequence ID" value="NZ_JACOPQ010000005.1"/>
</dbReference>
<dbReference type="Gene3D" id="3.60.21.10">
    <property type="match status" value="1"/>
</dbReference>
<gene>
    <name evidence="3" type="ORF">H8S62_08150</name>
</gene>
<dbReference type="Proteomes" id="UP000607645">
    <property type="component" value="Unassembled WGS sequence"/>
</dbReference>
<feature type="binding site" evidence="2">
    <location>
        <position position="178"/>
    </location>
    <ligand>
        <name>Fe cation</name>
        <dbReference type="ChEBI" id="CHEBI:24875"/>
        <label>1</label>
    </ligand>
</feature>
<dbReference type="PANTHER" id="PTHR36303:SF1">
    <property type="entry name" value="2',3'-CYCLIC-NUCLEOTIDE 2'-PHOSPHODIESTERASE"/>
    <property type="match status" value="1"/>
</dbReference>
<comment type="caution">
    <text evidence="3">The sequence shown here is derived from an EMBL/GenBank/DDBJ whole genome shotgun (WGS) entry which is preliminary data.</text>
</comment>
<dbReference type="InterPro" id="IPR005235">
    <property type="entry name" value="YmdB-like"/>
</dbReference>
<feature type="binding site" evidence="2">
    <location>
        <position position="42"/>
    </location>
    <ligand>
        <name>Fe cation</name>
        <dbReference type="ChEBI" id="CHEBI:24875"/>
        <label>1</label>
    </ligand>
</feature>
<feature type="binding site" evidence="2">
    <location>
        <position position="151"/>
    </location>
    <ligand>
        <name>Fe cation</name>
        <dbReference type="ChEBI" id="CHEBI:24875"/>
        <label>2</label>
    </ligand>
</feature>
<evidence type="ECO:0000313" key="4">
    <source>
        <dbReference type="Proteomes" id="UP000607645"/>
    </source>
</evidence>
<keyword evidence="2" id="KW-0479">Metal-binding</keyword>
<name>A0A8J6MCN9_9FIRM</name>
<dbReference type="Pfam" id="PF13277">
    <property type="entry name" value="YmdB"/>
    <property type="match status" value="1"/>
</dbReference>
<dbReference type="SUPFAM" id="SSF56300">
    <property type="entry name" value="Metallo-dependent phosphatases"/>
    <property type="match status" value="1"/>
</dbReference>
<feature type="binding site" evidence="2">
    <location>
        <position position="68"/>
    </location>
    <ligand>
        <name>Fe cation</name>
        <dbReference type="ChEBI" id="CHEBI:24875"/>
        <label>2</label>
    </ligand>
</feature>
<sequence length="261" mass="27864">MIINILAVGDVVADAGLDFLTGHLRALKKLKDVHFTVVNGENASGVGILPRQAEDIFAAGADVITLGNHTWNRIQIAPYLDECPYILRPANYTSRVPGKGWGVYDGPRGMRIGVLNLIGRCEMDPNFDNPFTVADGILAGSDADIVLVDFHAEATSEKGAMGYYLDGRVQAVWGTHTHVPTADVQILPKGTGFVTDLGMTGPAQGVLGIPPQQSINRFLGGLPARYDAAKGPRKLESVLFSIDTAAKKCVAAERLDINENG</sequence>
<reference evidence="3" key="1">
    <citation type="submission" date="2020-08" db="EMBL/GenBank/DDBJ databases">
        <title>Genome public.</title>
        <authorList>
            <person name="Liu C."/>
            <person name="Sun Q."/>
        </authorList>
    </citation>
    <scope>NUCLEOTIDE SEQUENCE</scope>
    <source>
        <strain evidence="3">NSJ-52</strain>
    </source>
</reference>
<proteinExistence type="predicted"/>
<keyword evidence="4" id="KW-1185">Reference proteome</keyword>
<organism evidence="3 4">
    <name type="scientific">Lawsonibacter faecis</name>
    <dbReference type="NCBI Taxonomy" id="2763052"/>
    <lineage>
        <taxon>Bacteria</taxon>
        <taxon>Bacillati</taxon>
        <taxon>Bacillota</taxon>
        <taxon>Clostridia</taxon>
        <taxon>Eubacteriales</taxon>
        <taxon>Oscillospiraceae</taxon>
        <taxon>Lawsonibacter</taxon>
    </lineage>
</organism>
<dbReference type="PIRSF" id="PIRSF004789">
    <property type="entry name" value="DR1281"/>
    <property type="match status" value="1"/>
</dbReference>
<evidence type="ECO:0000313" key="3">
    <source>
        <dbReference type="EMBL" id="MBC5736985.1"/>
    </source>
</evidence>
<protein>
    <submittedName>
        <fullName evidence="3">YmdB family metallophosphoesterase</fullName>
    </submittedName>
</protein>
<feature type="binding site" evidence="2">
    <location>
        <position position="41"/>
    </location>
    <ligand>
        <name>Fe cation</name>
        <dbReference type="ChEBI" id="CHEBI:24875"/>
        <label>2</label>
    </ligand>
</feature>